<sequence length="127" mass="14337">MDRIDHALGRPIWPLRETYRNHYATDATGALAIDLAYSAHWESLGQSGSMAFFAVTVTGRKALADYLDSMDATQRHRAYLVTYEGHSRIVPAKSRANARYSEFLTIRDCFSELTFGEFIRASSVRQA</sequence>
<dbReference type="Proteomes" id="UP000281647">
    <property type="component" value="Unassembled WGS sequence"/>
</dbReference>
<reference evidence="1 2" key="1">
    <citation type="submission" date="2018-11" db="EMBL/GenBank/DDBJ databases">
        <title>Pseudaminobacter arsenicus sp. nov., an arsenic-resistant bacterium isolated from arsenic-rich aquifers.</title>
        <authorList>
            <person name="Mu Y."/>
        </authorList>
    </citation>
    <scope>NUCLEOTIDE SEQUENCE [LARGE SCALE GENOMIC DNA]</scope>
    <source>
        <strain evidence="1 2">CB3</strain>
    </source>
</reference>
<dbReference type="EMBL" id="RKST01000008">
    <property type="protein sequence ID" value="RUM98085.1"/>
    <property type="molecule type" value="Genomic_DNA"/>
</dbReference>
<gene>
    <name evidence="1" type="ORF">EET67_09695</name>
</gene>
<proteinExistence type="predicted"/>
<dbReference type="OrthoDB" id="8410272at2"/>
<name>A0A432V7E8_9HYPH</name>
<keyword evidence="2" id="KW-1185">Reference proteome</keyword>
<protein>
    <submittedName>
        <fullName evidence="1">Uncharacterized protein</fullName>
    </submittedName>
</protein>
<comment type="caution">
    <text evidence="1">The sequence shown here is derived from an EMBL/GenBank/DDBJ whole genome shotgun (WGS) entry which is preliminary data.</text>
</comment>
<evidence type="ECO:0000313" key="1">
    <source>
        <dbReference type="EMBL" id="RUM98085.1"/>
    </source>
</evidence>
<evidence type="ECO:0000313" key="2">
    <source>
        <dbReference type="Proteomes" id="UP000281647"/>
    </source>
</evidence>
<dbReference type="AlphaFoldDB" id="A0A432V7E8"/>
<organism evidence="1 2">
    <name type="scientific">Borborobacter arsenicus</name>
    <dbReference type="NCBI Taxonomy" id="1851146"/>
    <lineage>
        <taxon>Bacteria</taxon>
        <taxon>Pseudomonadati</taxon>
        <taxon>Pseudomonadota</taxon>
        <taxon>Alphaproteobacteria</taxon>
        <taxon>Hyphomicrobiales</taxon>
        <taxon>Phyllobacteriaceae</taxon>
        <taxon>Borborobacter</taxon>
    </lineage>
</organism>
<accession>A0A432V7E8</accession>